<dbReference type="STRING" id="1802301.A2664_01230"/>
<protein>
    <recommendedName>
        <fullName evidence="4">PrgI family protein</fullName>
    </recommendedName>
</protein>
<accession>A0A1G2M237</accession>
<sequence length="135" mass="15508">MRFQVPQFIEIEDKVFGPFTFKQFVYIAGGTGICFLLLYTLPRFLAIIAVIPVAALSLALAFYRINNKPFVQMVEAFFRYIIGTRLYLWHRTDKQVTGKAPLARQYEQIKIPTLEGSKLKDIQWSLGVKKDGVSE</sequence>
<reference evidence="2 3" key="1">
    <citation type="journal article" date="2016" name="Nat. Commun.">
        <title>Thousands of microbial genomes shed light on interconnected biogeochemical processes in an aquifer system.</title>
        <authorList>
            <person name="Anantharaman K."/>
            <person name="Brown C.T."/>
            <person name="Hug L.A."/>
            <person name="Sharon I."/>
            <person name="Castelle C.J."/>
            <person name="Probst A.J."/>
            <person name="Thomas B.C."/>
            <person name="Singh A."/>
            <person name="Wilkins M.J."/>
            <person name="Karaoz U."/>
            <person name="Brodie E.L."/>
            <person name="Williams K.H."/>
            <person name="Hubbard S.S."/>
            <person name="Banfield J.F."/>
        </authorList>
    </citation>
    <scope>NUCLEOTIDE SEQUENCE [LARGE SCALE GENOMIC DNA]</scope>
</reference>
<dbReference type="InterPro" id="IPR024414">
    <property type="entry name" value="Uncharacterised_PrgI"/>
</dbReference>
<evidence type="ECO:0008006" key="4">
    <source>
        <dbReference type="Google" id="ProtNLM"/>
    </source>
</evidence>
<dbReference type="EMBL" id="MHRF01000010">
    <property type="protein sequence ID" value="OHA17956.1"/>
    <property type="molecule type" value="Genomic_DNA"/>
</dbReference>
<keyword evidence="1" id="KW-1133">Transmembrane helix</keyword>
<name>A0A1G2M237_9BACT</name>
<organism evidence="2 3">
    <name type="scientific">Candidatus Taylorbacteria bacterium RIFCSPHIGHO2_01_FULL_46_22b</name>
    <dbReference type="NCBI Taxonomy" id="1802301"/>
    <lineage>
        <taxon>Bacteria</taxon>
        <taxon>Candidatus Tayloriibacteriota</taxon>
    </lineage>
</organism>
<dbReference type="Proteomes" id="UP000178873">
    <property type="component" value="Unassembled WGS sequence"/>
</dbReference>
<dbReference type="AlphaFoldDB" id="A0A1G2M237"/>
<dbReference type="Pfam" id="PF12666">
    <property type="entry name" value="PrgI"/>
    <property type="match status" value="1"/>
</dbReference>
<gene>
    <name evidence="2" type="ORF">A2664_01230</name>
</gene>
<feature type="transmembrane region" description="Helical" evidence="1">
    <location>
        <begin position="44"/>
        <end position="63"/>
    </location>
</feature>
<keyword evidence="1" id="KW-0472">Membrane</keyword>
<keyword evidence="1" id="KW-0812">Transmembrane</keyword>
<proteinExistence type="predicted"/>
<evidence type="ECO:0000313" key="3">
    <source>
        <dbReference type="Proteomes" id="UP000178873"/>
    </source>
</evidence>
<comment type="caution">
    <text evidence="2">The sequence shown here is derived from an EMBL/GenBank/DDBJ whole genome shotgun (WGS) entry which is preliminary data.</text>
</comment>
<evidence type="ECO:0000256" key="1">
    <source>
        <dbReference type="SAM" id="Phobius"/>
    </source>
</evidence>
<evidence type="ECO:0000313" key="2">
    <source>
        <dbReference type="EMBL" id="OHA17956.1"/>
    </source>
</evidence>
<feature type="transmembrane region" description="Helical" evidence="1">
    <location>
        <begin position="21"/>
        <end position="38"/>
    </location>
</feature>